<dbReference type="Pfam" id="PF13639">
    <property type="entry name" value="zf-RING_2"/>
    <property type="match status" value="1"/>
</dbReference>
<dbReference type="SUPFAM" id="SSF57850">
    <property type="entry name" value="RING/U-box"/>
    <property type="match status" value="1"/>
</dbReference>
<dbReference type="GO" id="GO:0061630">
    <property type="term" value="F:ubiquitin protein ligase activity"/>
    <property type="evidence" value="ECO:0007669"/>
    <property type="project" value="TreeGrafter"/>
</dbReference>
<dbReference type="PANTHER" id="PTHR22765">
    <property type="entry name" value="RING FINGER AND PROTEASE ASSOCIATED DOMAIN-CONTAINING"/>
    <property type="match status" value="1"/>
</dbReference>
<protein>
    <submittedName>
        <fullName evidence="5">E3 ubiquitin-protein ligase RNF13</fullName>
    </submittedName>
</protein>
<feature type="transmembrane region" description="Helical" evidence="3">
    <location>
        <begin position="84"/>
        <end position="109"/>
    </location>
</feature>
<keyword evidence="6" id="KW-1185">Reference proteome</keyword>
<proteinExistence type="predicted"/>
<feature type="compositionally biased region" description="Gly residues" evidence="2">
    <location>
        <begin position="67"/>
        <end position="77"/>
    </location>
</feature>
<feature type="compositionally biased region" description="Polar residues" evidence="2">
    <location>
        <begin position="247"/>
        <end position="258"/>
    </location>
</feature>
<dbReference type="InterPro" id="IPR051826">
    <property type="entry name" value="E3_ubiquitin-ligase_domain"/>
</dbReference>
<sequence length="474" mass="50861">MPVLNDILVEVGRIAVRQVSADPTSSFAPSASPTMTPTFFSTPSSATPTSTFAADATETAEPPANTGSGGGGGGGGGNSTSSPLLFFVALGFGVVFTNLWIIVGVKYCFRYNARNRAMRLNEDGEPINLENMPRPHRRRREKKLMTMDEVNDKFPMMKYKTWVSERAREGLPTAGGVSAPPSRANSIRSVEGIVPELPSKERESVDGRSTTDNGNKPILSEKPATEDVVKKDGATSTASNHAEPGVQSPTSATPLQRVNSEDEDDDDEHINAALPPELMATSGDTCAICIDTLEDDDDIRGLTCGHAFHAVCVDPWLTSRRACCPLCKADYYTPKPRPAAGEGDANANGDMARTASRTNMPNAPPAAWYHLSSQRLGLGGRNRGQRQQNNNRSNRRRRPQQAAAVTPTPQSPLVSENQESRGLLSNFRTALRNPLRRGNENNTETPTASGANVSPSQLEAGTQNTSAPTNSETR</sequence>
<dbReference type="PANTHER" id="PTHR22765:SF434">
    <property type="entry name" value="GB|AAD18119.1-RELATED"/>
    <property type="match status" value="1"/>
</dbReference>
<keyword evidence="1" id="KW-0479">Metal-binding</keyword>
<keyword evidence="3" id="KW-0472">Membrane</keyword>
<dbReference type="GO" id="GO:0005737">
    <property type="term" value="C:cytoplasm"/>
    <property type="evidence" value="ECO:0007669"/>
    <property type="project" value="TreeGrafter"/>
</dbReference>
<feature type="domain" description="RING-type" evidence="4">
    <location>
        <begin position="286"/>
        <end position="328"/>
    </location>
</feature>
<feature type="compositionally biased region" description="Polar residues" evidence="2">
    <location>
        <begin position="407"/>
        <end position="417"/>
    </location>
</feature>
<feature type="region of interest" description="Disordered" evidence="2">
    <location>
        <begin position="171"/>
        <end position="277"/>
    </location>
</feature>
<evidence type="ECO:0000313" key="6">
    <source>
        <dbReference type="Proteomes" id="UP000295083"/>
    </source>
</evidence>
<dbReference type="InterPro" id="IPR013083">
    <property type="entry name" value="Znf_RING/FYVE/PHD"/>
</dbReference>
<evidence type="ECO:0000256" key="3">
    <source>
        <dbReference type="SAM" id="Phobius"/>
    </source>
</evidence>
<keyword evidence="1" id="KW-0863">Zinc-finger</keyword>
<accession>A0A4R8QTZ8</accession>
<feature type="compositionally biased region" description="Low complexity" evidence="2">
    <location>
        <begin position="38"/>
        <end position="66"/>
    </location>
</feature>
<dbReference type="CDD" id="cd16473">
    <property type="entry name" value="RING-H2_RNF103"/>
    <property type="match status" value="1"/>
</dbReference>
<dbReference type="FunFam" id="3.30.40.10:FF:000539">
    <property type="entry name" value="Ring finger domain protein"/>
    <property type="match status" value="1"/>
</dbReference>
<feature type="compositionally biased region" description="Polar residues" evidence="2">
    <location>
        <begin position="440"/>
        <end position="474"/>
    </location>
</feature>
<dbReference type="GO" id="GO:0006511">
    <property type="term" value="P:ubiquitin-dependent protein catabolic process"/>
    <property type="evidence" value="ECO:0007669"/>
    <property type="project" value="TreeGrafter"/>
</dbReference>
<feature type="compositionally biased region" description="Low complexity" evidence="2">
    <location>
        <begin position="339"/>
        <end position="352"/>
    </location>
</feature>
<dbReference type="Proteomes" id="UP000295083">
    <property type="component" value="Unassembled WGS sequence"/>
</dbReference>
<dbReference type="SMART" id="SM00184">
    <property type="entry name" value="RING"/>
    <property type="match status" value="1"/>
</dbReference>
<keyword evidence="3" id="KW-0812">Transmembrane</keyword>
<dbReference type="AlphaFoldDB" id="A0A4R8QTZ8"/>
<keyword evidence="1" id="KW-0862">Zinc</keyword>
<evidence type="ECO:0000313" key="5">
    <source>
        <dbReference type="EMBL" id="TDZ40244.1"/>
    </source>
</evidence>
<dbReference type="GO" id="GO:0008270">
    <property type="term" value="F:zinc ion binding"/>
    <property type="evidence" value="ECO:0007669"/>
    <property type="project" value="UniProtKB-KW"/>
</dbReference>
<dbReference type="InterPro" id="IPR001841">
    <property type="entry name" value="Znf_RING"/>
</dbReference>
<organism evidence="5 6">
    <name type="scientific">Colletotrichum spinosum</name>
    <dbReference type="NCBI Taxonomy" id="1347390"/>
    <lineage>
        <taxon>Eukaryota</taxon>
        <taxon>Fungi</taxon>
        <taxon>Dikarya</taxon>
        <taxon>Ascomycota</taxon>
        <taxon>Pezizomycotina</taxon>
        <taxon>Sordariomycetes</taxon>
        <taxon>Hypocreomycetidae</taxon>
        <taxon>Glomerellales</taxon>
        <taxon>Glomerellaceae</taxon>
        <taxon>Colletotrichum</taxon>
        <taxon>Colletotrichum orbiculare species complex</taxon>
    </lineage>
</organism>
<evidence type="ECO:0000259" key="4">
    <source>
        <dbReference type="PROSITE" id="PS50089"/>
    </source>
</evidence>
<evidence type="ECO:0000256" key="1">
    <source>
        <dbReference type="PROSITE-ProRule" id="PRU00175"/>
    </source>
</evidence>
<dbReference type="Gene3D" id="3.30.40.10">
    <property type="entry name" value="Zinc/RING finger domain, C3HC4 (zinc finger)"/>
    <property type="match status" value="1"/>
</dbReference>
<feature type="region of interest" description="Disordered" evidence="2">
    <location>
        <begin position="38"/>
        <end position="77"/>
    </location>
</feature>
<name>A0A4R8QTZ8_9PEZI</name>
<reference evidence="5 6" key="1">
    <citation type="submission" date="2018-11" db="EMBL/GenBank/DDBJ databases">
        <title>Genome sequence and assembly of Colletotrichum spinosum.</title>
        <authorList>
            <person name="Gan P."/>
            <person name="Shirasu K."/>
        </authorList>
    </citation>
    <scope>NUCLEOTIDE SEQUENCE [LARGE SCALE GENOMIC DNA]</scope>
    <source>
        <strain evidence="5 6">CBS 515.97</strain>
    </source>
</reference>
<feature type="region of interest" description="Disordered" evidence="2">
    <location>
        <begin position="335"/>
        <end position="474"/>
    </location>
</feature>
<evidence type="ECO:0000256" key="2">
    <source>
        <dbReference type="SAM" id="MobiDB-lite"/>
    </source>
</evidence>
<comment type="caution">
    <text evidence="5">The sequence shown here is derived from an EMBL/GenBank/DDBJ whole genome shotgun (WGS) entry which is preliminary data.</text>
</comment>
<dbReference type="PROSITE" id="PS50089">
    <property type="entry name" value="ZF_RING_2"/>
    <property type="match status" value="1"/>
</dbReference>
<gene>
    <name evidence="5" type="primary">RNF13</name>
    <name evidence="5" type="ORF">C8035_v003578</name>
</gene>
<feature type="compositionally biased region" description="Basic and acidic residues" evidence="2">
    <location>
        <begin position="223"/>
        <end position="233"/>
    </location>
</feature>
<dbReference type="EMBL" id="QAPG01000006">
    <property type="protein sequence ID" value="TDZ40244.1"/>
    <property type="molecule type" value="Genomic_DNA"/>
</dbReference>
<keyword evidence="3" id="KW-1133">Transmembrane helix</keyword>